<dbReference type="RefSeq" id="XP_012651150.1">
    <property type="nucleotide sequence ID" value="XM_012795696.1"/>
</dbReference>
<proteinExistence type="predicted"/>
<dbReference type="AlphaFoldDB" id="W7XKB6"/>
<reference evidence="3" key="1">
    <citation type="journal article" date="2006" name="PLoS Biol.">
        <title>Macronuclear genome sequence of the ciliate Tetrahymena thermophila, a model eukaryote.</title>
        <authorList>
            <person name="Eisen J.A."/>
            <person name="Coyne R.S."/>
            <person name="Wu M."/>
            <person name="Wu D."/>
            <person name="Thiagarajan M."/>
            <person name="Wortman J.R."/>
            <person name="Badger J.H."/>
            <person name="Ren Q."/>
            <person name="Amedeo P."/>
            <person name="Jones K.M."/>
            <person name="Tallon L.J."/>
            <person name="Delcher A.L."/>
            <person name="Salzberg S.L."/>
            <person name="Silva J.C."/>
            <person name="Haas B.J."/>
            <person name="Majoros W.H."/>
            <person name="Farzad M."/>
            <person name="Carlton J.M."/>
            <person name="Smith R.K. Jr."/>
            <person name="Garg J."/>
            <person name="Pearlman R.E."/>
            <person name="Karrer K.M."/>
            <person name="Sun L."/>
            <person name="Manning G."/>
            <person name="Elde N.C."/>
            <person name="Turkewitz A.P."/>
            <person name="Asai D.J."/>
            <person name="Wilkes D.E."/>
            <person name="Wang Y."/>
            <person name="Cai H."/>
            <person name="Collins K."/>
            <person name="Stewart B.A."/>
            <person name="Lee S.R."/>
            <person name="Wilamowska K."/>
            <person name="Weinberg Z."/>
            <person name="Ruzzo W.L."/>
            <person name="Wloga D."/>
            <person name="Gaertig J."/>
            <person name="Frankel J."/>
            <person name="Tsao C.-C."/>
            <person name="Gorovsky M.A."/>
            <person name="Keeling P.J."/>
            <person name="Waller R.F."/>
            <person name="Patron N.J."/>
            <person name="Cherry J.M."/>
            <person name="Stover N.A."/>
            <person name="Krieger C.J."/>
            <person name="del Toro C."/>
            <person name="Ryder H.F."/>
            <person name="Williamson S.C."/>
            <person name="Barbeau R.A."/>
            <person name="Hamilton E.P."/>
            <person name="Orias E."/>
        </authorList>
    </citation>
    <scope>NUCLEOTIDE SEQUENCE [LARGE SCALE GENOMIC DNA]</scope>
    <source>
        <strain evidence="3">SB210</strain>
    </source>
</reference>
<evidence type="ECO:0000313" key="3">
    <source>
        <dbReference type="Proteomes" id="UP000009168"/>
    </source>
</evidence>
<name>W7XKB6_TETTS</name>
<dbReference type="InParanoid" id="W7XKB6"/>
<dbReference type="EMBL" id="GG662845">
    <property type="protein sequence ID" value="EWS76366.1"/>
    <property type="molecule type" value="Genomic_DNA"/>
</dbReference>
<evidence type="ECO:0000313" key="2">
    <source>
        <dbReference type="EMBL" id="EWS76366.1"/>
    </source>
</evidence>
<feature type="region of interest" description="Disordered" evidence="1">
    <location>
        <begin position="1"/>
        <end position="37"/>
    </location>
</feature>
<dbReference type="GeneID" id="24436831"/>
<evidence type="ECO:0000256" key="1">
    <source>
        <dbReference type="SAM" id="MobiDB-lite"/>
    </source>
</evidence>
<sequence>MSKIPTHKMSQLQKGENRFNYTKRQNQPSTIQQKVKSFSSLQTSTSIQGHNSRKNIFILIKAKLPTIQSQRLLRKKILCSIILSLTKEQQFTIREINSF</sequence>
<dbReference type="KEGG" id="tet:TTHERM_000016048"/>
<protein>
    <submittedName>
        <fullName evidence="2">Uncharacterized protein</fullName>
    </submittedName>
</protein>
<dbReference type="Proteomes" id="UP000009168">
    <property type="component" value="Unassembled WGS sequence"/>
</dbReference>
<accession>W7XKB6</accession>
<organism evidence="2 3">
    <name type="scientific">Tetrahymena thermophila (strain SB210)</name>
    <dbReference type="NCBI Taxonomy" id="312017"/>
    <lineage>
        <taxon>Eukaryota</taxon>
        <taxon>Sar</taxon>
        <taxon>Alveolata</taxon>
        <taxon>Ciliophora</taxon>
        <taxon>Intramacronucleata</taxon>
        <taxon>Oligohymenophorea</taxon>
        <taxon>Hymenostomatida</taxon>
        <taxon>Tetrahymenina</taxon>
        <taxon>Tetrahymenidae</taxon>
        <taxon>Tetrahymena</taxon>
    </lineage>
</organism>
<gene>
    <name evidence="2" type="ORF">TTHERM_000016048</name>
</gene>
<feature type="compositionally biased region" description="Polar residues" evidence="1">
    <location>
        <begin position="8"/>
        <end position="37"/>
    </location>
</feature>
<keyword evidence="3" id="KW-1185">Reference proteome</keyword>